<accession>A0A1P8KGN7</accession>
<dbReference type="InterPro" id="IPR003735">
    <property type="entry name" value="Metal_Tscrpt_repr"/>
</dbReference>
<dbReference type="Gene3D" id="1.20.58.1000">
    <property type="entry name" value="Metal-sensitive repressor, helix protomer"/>
    <property type="match status" value="1"/>
</dbReference>
<organism evidence="2">
    <name type="scientific">Acinetobacter lwoffii</name>
    <dbReference type="NCBI Taxonomy" id="28090"/>
    <lineage>
        <taxon>Bacteria</taxon>
        <taxon>Pseudomonadati</taxon>
        <taxon>Pseudomonadota</taxon>
        <taxon>Gammaproteobacteria</taxon>
        <taxon>Moraxellales</taxon>
        <taxon>Moraxellaceae</taxon>
        <taxon>Acinetobacter</taxon>
    </lineage>
</organism>
<comment type="similarity">
    <text evidence="1">Belongs to the FrmR/RcnR family.</text>
</comment>
<dbReference type="PANTHER" id="PTHR33677:SF5">
    <property type="entry name" value="TRANSCRIPTIONAL REPRESSOR FRMR"/>
    <property type="match status" value="1"/>
</dbReference>
<protein>
    <submittedName>
        <fullName evidence="2">DNA-binding transcriptional regulator (Repressor)</fullName>
    </submittedName>
</protein>
<geneLocation type="plasmid" evidence="2">
    <name>pALWED1.1</name>
</geneLocation>
<evidence type="ECO:0000256" key="1">
    <source>
        <dbReference type="ARBA" id="ARBA00005260"/>
    </source>
</evidence>
<name>A0A1P8KGN7_ACILW</name>
<keyword evidence="2" id="KW-0614">Plasmid</keyword>
<dbReference type="GO" id="GO:0003677">
    <property type="term" value="F:DNA binding"/>
    <property type="evidence" value="ECO:0007669"/>
    <property type="project" value="UniProtKB-KW"/>
</dbReference>
<dbReference type="GO" id="GO:0046872">
    <property type="term" value="F:metal ion binding"/>
    <property type="evidence" value="ECO:0007669"/>
    <property type="project" value="InterPro"/>
</dbReference>
<sequence>MSHLNQNKKILNRIRRIQGQTHALEQNILKSENSCIEALQQIAAIKGAINGLMNELIELHLRKHVLGDTAEIKEQELNEFLALIKRYV</sequence>
<dbReference type="InterPro" id="IPR038390">
    <property type="entry name" value="Metal_Tscrpt_repr_sf"/>
</dbReference>
<proteinExistence type="inferred from homology"/>
<evidence type="ECO:0000313" key="2">
    <source>
        <dbReference type="EMBL" id="APW48834.1"/>
    </source>
</evidence>
<keyword evidence="2" id="KW-0238">DNA-binding</keyword>
<dbReference type="AlphaFoldDB" id="A0A1P8KGN7"/>
<dbReference type="CDD" id="cd10153">
    <property type="entry name" value="RcnR-FrmR-like_DUF156"/>
    <property type="match status" value="1"/>
</dbReference>
<gene>
    <name evidence="2" type="primary">rcnR</name>
    <name evidence="2" type="ORF">BAA96_1p0129</name>
</gene>
<dbReference type="Pfam" id="PF02583">
    <property type="entry name" value="Trns_repr_metal"/>
    <property type="match status" value="1"/>
</dbReference>
<dbReference type="RefSeq" id="WP_171264998.1">
    <property type="nucleotide sequence ID" value="NZ_CP082144.1"/>
</dbReference>
<dbReference type="EMBL" id="KX426227">
    <property type="protein sequence ID" value="APW48834.1"/>
    <property type="molecule type" value="Genomic_DNA"/>
</dbReference>
<dbReference type="PANTHER" id="PTHR33677">
    <property type="entry name" value="TRANSCRIPTIONAL REPRESSOR FRMR-RELATED"/>
    <property type="match status" value="1"/>
</dbReference>
<dbReference type="GO" id="GO:0045892">
    <property type="term" value="P:negative regulation of DNA-templated transcription"/>
    <property type="evidence" value="ECO:0007669"/>
    <property type="project" value="UniProtKB-ARBA"/>
</dbReference>
<reference evidence="2" key="1">
    <citation type="journal article" date="2016" name="Biomed. Res. Int.">
        <title>Resistance of Permafrost and Modern Acinetobacter lwoffii Strains to Heavy Metals and Arsenic Revealed by Genome Analysis.</title>
        <authorList>
            <person name="Mindlin S."/>
            <person name="Petrenko A."/>
            <person name="Kurakov A."/>
            <person name="Beletsky A."/>
            <person name="Mardanov A."/>
            <person name="Petrova M."/>
        </authorList>
    </citation>
    <scope>NUCLEOTIDE SEQUENCE</scope>
    <source>
        <strain evidence="2">ED23-35</strain>
        <plasmid evidence="2">pALWED1.1</plasmid>
    </source>
</reference>